<name>A0ABD4STD7_9NEIS</name>
<proteinExistence type="predicted"/>
<dbReference type="RefSeq" id="WP_239877068.1">
    <property type="nucleotide sequence ID" value="NZ_JAJAWN010000015.1"/>
</dbReference>
<evidence type="ECO:0000313" key="10">
    <source>
        <dbReference type="Proteomes" id="UP001200247"/>
    </source>
</evidence>
<evidence type="ECO:0000256" key="5">
    <source>
        <dbReference type="ARBA" id="ARBA00023004"/>
    </source>
</evidence>
<dbReference type="SUPFAM" id="SSF102114">
    <property type="entry name" value="Radical SAM enzymes"/>
    <property type="match status" value="1"/>
</dbReference>
<evidence type="ECO:0000256" key="1">
    <source>
        <dbReference type="ARBA" id="ARBA00001966"/>
    </source>
</evidence>
<dbReference type="Proteomes" id="UP001200247">
    <property type="component" value="Unassembled WGS sequence"/>
</dbReference>
<evidence type="ECO:0000256" key="4">
    <source>
        <dbReference type="ARBA" id="ARBA00022723"/>
    </source>
</evidence>
<dbReference type="CDD" id="cd01335">
    <property type="entry name" value="Radical_SAM"/>
    <property type="match status" value="1"/>
</dbReference>
<protein>
    <submittedName>
        <fullName evidence="9">TIGR01212 family radical SAM protein</fullName>
    </submittedName>
</protein>
<dbReference type="Pfam" id="PF04055">
    <property type="entry name" value="Radical_SAM"/>
    <property type="match status" value="1"/>
</dbReference>
<accession>A0ABD4STD7</accession>
<keyword evidence="6" id="KW-0411">Iron-sulfur</keyword>
<keyword evidence="2" id="KW-0004">4Fe-4S</keyword>
<dbReference type="GO" id="GO:0051539">
    <property type="term" value="F:4 iron, 4 sulfur cluster binding"/>
    <property type="evidence" value="ECO:0007669"/>
    <property type="project" value="UniProtKB-KW"/>
</dbReference>
<dbReference type="InterPro" id="IPR005911">
    <property type="entry name" value="YhcC-like"/>
</dbReference>
<dbReference type="InterPro" id="IPR023404">
    <property type="entry name" value="rSAM_horseshoe"/>
</dbReference>
<dbReference type="InterPro" id="IPR032432">
    <property type="entry name" value="Radical_SAM_C"/>
</dbReference>
<dbReference type="InterPro" id="IPR039661">
    <property type="entry name" value="ELP3"/>
</dbReference>
<evidence type="ECO:0000256" key="6">
    <source>
        <dbReference type="ARBA" id="ARBA00023014"/>
    </source>
</evidence>
<comment type="caution">
    <text evidence="9">The sequence shown here is derived from an EMBL/GenBank/DDBJ whole genome shotgun (WGS) entry which is preliminary data.</text>
</comment>
<evidence type="ECO:0000256" key="2">
    <source>
        <dbReference type="ARBA" id="ARBA00022485"/>
    </source>
</evidence>
<dbReference type="NCBIfam" id="TIGR01212">
    <property type="entry name" value="TIGR01212 family radical SAM protein"/>
    <property type="match status" value="1"/>
</dbReference>
<dbReference type="InterPro" id="IPR058240">
    <property type="entry name" value="rSAM_sf"/>
</dbReference>
<dbReference type="PANTHER" id="PTHR11135">
    <property type="entry name" value="HISTONE ACETYLTRANSFERASE-RELATED"/>
    <property type="match status" value="1"/>
</dbReference>
<dbReference type="EMBL" id="JAJAXM010000021">
    <property type="protein sequence ID" value="MCG9026528.1"/>
    <property type="molecule type" value="Genomic_DNA"/>
</dbReference>
<dbReference type="GO" id="GO:0046872">
    <property type="term" value="F:metal ion binding"/>
    <property type="evidence" value="ECO:0007669"/>
    <property type="project" value="UniProtKB-KW"/>
</dbReference>
<dbReference type="PROSITE" id="PS51918">
    <property type="entry name" value="RADICAL_SAM"/>
    <property type="match status" value="1"/>
</dbReference>
<gene>
    <name evidence="9" type="ORF">LH440_11590</name>
</gene>
<dbReference type="PANTHER" id="PTHR11135:SF1">
    <property type="entry name" value="PROTEIN YHCC"/>
    <property type="match status" value="1"/>
</dbReference>
<dbReference type="SFLD" id="SFLDG01091">
    <property type="entry name" value="uncharacterized_CHP01210-like"/>
    <property type="match status" value="1"/>
</dbReference>
<feature type="region of interest" description="Disordered" evidence="7">
    <location>
        <begin position="294"/>
        <end position="325"/>
    </location>
</feature>
<dbReference type="Gene3D" id="3.80.30.20">
    <property type="entry name" value="tm_1862 like domain"/>
    <property type="match status" value="1"/>
</dbReference>
<dbReference type="SMART" id="SM00729">
    <property type="entry name" value="Elp3"/>
    <property type="match status" value="1"/>
</dbReference>
<dbReference type="Pfam" id="PF16199">
    <property type="entry name" value="Radical_SAM_C"/>
    <property type="match status" value="1"/>
</dbReference>
<evidence type="ECO:0000259" key="8">
    <source>
        <dbReference type="PROSITE" id="PS51918"/>
    </source>
</evidence>
<keyword evidence="3" id="KW-0949">S-adenosyl-L-methionine</keyword>
<dbReference type="SFLD" id="SFLDG01086">
    <property type="entry name" value="elongater_protein-like"/>
    <property type="match status" value="1"/>
</dbReference>
<evidence type="ECO:0000256" key="7">
    <source>
        <dbReference type="SAM" id="MobiDB-lite"/>
    </source>
</evidence>
<dbReference type="InterPro" id="IPR007197">
    <property type="entry name" value="rSAM"/>
</dbReference>
<comment type="cofactor">
    <cofactor evidence="1">
        <name>[4Fe-4S] cluster</name>
        <dbReference type="ChEBI" id="CHEBI:49883"/>
    </cofactor>
</comment>
<evidence type="ECO:0000313" key="9">
    <source>
        <dbReference type="EMBL" id="MCG9026528.1"/>
    </source>
</evidence>
<dbReference type="SFLD" id="SFLDS00029">
    <property type="entry name" value="Radical_SAM"/>
    <property type="match status" value="1"/>
</dbReference>
<dbReference type="InterPro" id="IPR006638">
    <property type="entry name" value="Elp3/MiaA/NifB-like_rSAM"/>
</dbReference>
<keyword evidence="5" id="KW-0408">Iron</keyword>
<evidence type="ECO:0000256" key="3">
    <source>
        <dbReference type="ARBA" id="ARBA00022691"/>
    </source>
</evidence>
<feature type="domain" description="Radical SAM core" evidence="8">
    <location>
        <begin position="17"/>
        <end position="253"/>
    </location>
</feature>
<sequence length="325" mass="34980">MQLDHYVHTLGRHLKARFGERVHKLALNAAFTCPNRDGTLGRGGCTFCNVRAFSRTADIPLAEQLQQAKTGADRARKYLAYFQAYTNTYAEVATLRGLYEAALTSADVVGLCVGTRPDCVPDAVLDLLAGYRDQGYEVWLELGLQSACDETLARINRGHGWAAYADAVRRARLRGLAVCTHLIVGLPGESPAQPLDTLARVVDAGVEGLKLHPLHIVRGSRMAAQFRRGELAPVGLEEYAGIASELIRHTPPAVVFHRVSATAKRDVLLAPDWCADRWPSIQAITGQLACSGPQGSALGQPWQPPQAGDTAARMPSGTGTVVPLA</sequence>
<organism evidence="9 10">
    <name type="scientific">Laribacter hongkongensis</name>
    <dbReference type="NCBI Taxonomy" id="168471"/>
    <lineage>
        <taxon>Bacteria</taxon>
        <taxon>Pseudomonadati</taxon>
        <taxon>Pseudomonadota</taxon>
        <taxon>Betaproteobacteria</taxon>
        <taxon>Neisseriales</taxon>
        <taxon>Aquaspirillaceae</taxon>
        <taxon>Laribacter</taxon>
    </lineage>
</organism>
<keyword evidence="4" id="KW-0479">Metal-binding</keyword>
<dbReference type="AlphaFoldDB" id="A0ABD4STD7"/>
<reference evidence="9 10" key="1">
    <citation type="submission" date="2021-10" db="EMBL/GenBank/DDBJ databases">
        <title>Whole-genome sequencing analysis of Laribacter hongkongensis: virulence gene profiles, carbohydrate-active enzyme prediction, and antimicrobial resistance characterization.</title>
        <authorList>
            <person name="Yuan P."/>
            <person name="Zhan Y."/>
            <person name="Chen D."/>
        </authorList>
    </citation>
    <scope>NUCLEOTIDE SEQUENCE [LARGE SCALE GENOMIC DNA]</scope>
    <source>
        <strain evidence="9 10">W67</strain>
    </source>
</reference>